<feature type="binding site" evidence="20">
    <location>
        <position position="721"/>
    </location>
    <ligand>
        <name>ATP</name>
        <dbReference type="ChEBI" id="CHEBI:30616"/>
    </ligand>
</feature>
<comment type="similarity">
    <text evidence="3">Belongs to the protein kinase superfamily. Ser/Thr protein kinase family.</text>
</comment>
<dbReference type="Pfam" id="PF00069">
    <property type="entry name" value="Pkinase"/>
    <property type="match status" value="1"/>
</dbReference>
<feature type="signal peptide" evidence="23">
    <location>
        <begin position="1"/>
        <end position="30"/>
    </location>
</feature>
<evidence type="ECO:0000256" key="17">
    <source>
        <dbReference type="ARBA" id="ARBA00023180"/>
    </source>
</evidence>
<dbReference type="Gene3D" id="3.80.10.10">
    <property type="entry name" value="Ribonuclease Inhibitor"/>
    <property type="match status" value="3"/>
</dbReference>
<proteinExistence type="inferred from homology"/>
<name>A0AA39DXQ4_VITRO</name>
<dbReference type="PROSITE" id="PS00108">
    <property type="entry name" value="PROTEIN_KINASE_ST"/>
    <property type="match status" value="1"/>
</dbReference>
<keyword evidence="6" id="KW-0433">Leucine-rich repeat</keyword>
<dbReference type="GO" id="GO:0005886">
    <property type="term" value="C:plasma membrane"/>
    <property type="evidence" value="ECO:0007669"/>
    <property type="project" value="UniProtKB-SubCell"/>
</dbReference>
<dbReference type="GO" id="GO:0005524">
    <property type="term" value="F:ATP binding"/>
    <property type="evidence" value="ECO:0007669"/>
    <property type="project" value="UniProtKB-UniRule"/>
</dbReference>
<feature type="domain" description="Protein kinase" evidence="24">
    <location>
        <begin position="692"/>
        <end position="992"/>
    </location>
</feature>
<evidence type="ECO:0000256" key="2">
    <source>
        <dbReference type="ARBA" id="ARBA00004479"/>
    </source>
</evidence>
<dbReference type="InterPro" id="IPR051716">
    <property type="entry name" value="Plant_RL_S/T_kinase"/>
</dbReference>
<dbReference type="InterPro" id="IPR011009">
    <property type="entry name" value="Kinase-like_dom_sf"/>
</dbReference>
<comment type="caution">
    <text evidence="25">The sequence shown here is derived from an EMBL/GenBank/DDBJ whole genome shotgun (WGS) entry which is preliminary data.</text>
</comment>
<evidence type="ECO:0000256" key="5">
    <source>
        <dbReference type="ARBA" id="ARBA00022527"/>
    </source>
</evidence>
<dbReference type="AlphaFoldDB" id="A0AA39DXQ4"/>
<dbReference type="SUPFAM" id="SSF56112">
    <property type="entry name" value="Protein kinase-like (PK-like)"/>
    <property type="match status" value="1"/>
</dbReference>
<keyword evidence="8 22" id="KW-0812">Transmembrane</keyword>
<dbReference type="PANTHER" id="PTHR48053:SF109">
    <property type="entry name" value="PROTEIN KINASE DOMAIN-CONTAINING PROTEIN"/>
    <property type="match status" value="1"/>
</dbReference>
<evidence type="ECO:0000256" key="1">
    <source>
        <dbReference type="ARBA" id="ARBA00004236"/>
    </source>
</evidence>
<dbReference type="FunFam" id="1.10.510.10:FF:000714">
    <property type="entry name" value="Kinase family with leucine-rich repeat domain-containing protein"/>
    <property type="match status" value="1"/>
</dbReference>
<evidence type="ECO:0000256" key="12">
    <source>
        <dbReference type="ARBA" id="ARBA00022777"/>
    </source>
</evidence>
<dbReference type="InterPro" id="IPR000719">
    <property type="entry name" value="Prot_kinase_dom"/>
</dbReference>
<keyword evidence="26" id="KW-1185">Reference proteome</keyword>
<evidence type="ECO:0000256" key="4">
    <source>
        <dbReference type="ARBA" id="ARBA00012513"/>
    </source>
</evidence>
<dbReference type="InterPro" id="IPR032675">
    <property type="entry name" value="LRR_dom_sf"/>
</dbReference>
<keyword evidence="17" id="KW-0325">Glycoprotein</keyword>
<dbReference type="GO" id="GO:0004674">
    <property type="term" value="F:protein serine/threonine kinase activity"/>
    <property type="evidence" value="ECO:0007669"/>
    <property type="project" value="UniProtKB-KW"/>
</dbReference>
<dbReference type="InterPro" id="IPR003591">
    <property type="entry name" value="Leu-rich_rpt_typical-subtyp"/>
</dbReference>
<keyword evidence="9 23" id="KW-0732">Signal</keyword>
<keyword evidence="14 22" id="KW-1133">Transmembrane helix</keyword>
<evidence type="ECO:0000256" key="11">
    <source>
        <dbReference type="ARBA" id="ARBA00022741"/>
    </source>
</evidence>
<sequence length="999" mass="111465">MRKPPFLFTKIPFPALFLLLVYTLPFQVISQNLDAERSILLDVKQQLGNPLSLQSWNSSSSPCDWPEITCTENTVTNVSLLNRIIIEKIPARICDLKNLTVLDVSNNYIPGEFPDILNCSKLEYLLLLQNNFVGPIPADIDRLSRLRYLDLTANNFSGDIPPAIGRLRELFYLFLVQNEFNGTWPTEIGNLANLEHLAMAYNDKFRPSALPKEFGALKKLKFLWMTEANLIGEIPESFNNLSSLEHLDLSLNELNGTIPVGMLTLKNLTNLYLFCNRLSGRVPSSIEALNLKEIDLSDNHLTGPIPAGFVKLQNLTCLNLFWNQLSGEIPANISLIPTLETFKVFSNQLSGVLPPAFGLHSELKFFEVFENKLSGELPQHLCARGALLGVVASNNNLSGEVPKSLGNCRSSLTFQLSNNRFSGEIPSGIWTSPDMVSVMLAGNSFSGALPSKLARNLSRVDISNNKFSGPIPAEISSWMNIAVLNASNNMLSGKIPVELTSLWNISVLLLDGNQFLGELPSQIISWKSLTNLNLSRNKLSGLIPKVLGSLPSLTYLDLSENQFLGQIPSELGHLKLNILDLSSNQLSGLVPFEFQNEAYNYSFLNNPKLCVNVPTLNLPRCDAKLVDSDKLSTKYLVMILIFALSGFLAIVFFTLFMVRGYHRKNHSRDHTNWKLTPFQNLDFNEQNILSGLTENNLIGRGGSGKVYRIANDRSGEIFAVKMICNNGRLDHELQKPFIAKDEILGTLHHSNIVKLLCCISNETTSLLVYEYMENQSLDGWLHGKKQRTSSMTSSVHNFVLDWPTRLQIAIGAAKGLCHMHEYCSAPIIHRDVKSSNILLDAEFNAKIADFGLAKMLVKQGEPNTMSGVAGSYGYIAPEYAYTTKVNEKIDVYSFGVVLLELVTGREPNSEHMCLVEWAWDQFREGKTIEEVVDEEIKEQCDRAQVTTLFNLGLMCTTTLPSTRPTMKEVLEIFRQCSPQEGHGRKKKDHEATPLLLNGT</sequence>
<dbReference type="Pfam" id="PF23598">
    <property type="entry name" value="LRR_14"/>
    <property type="match status" value="1"/>
</dbReference>
<evidence type="ECO:0000256" key="6">
    <source>
        <dbReference type="ARBA" id="ARBA00022614"/>
    </source>
</evidence>
<keyword evidence="15 22" id="KW-0472">Membrane</keyword>
<dbReference type="FunFam" id="3.30.200.20:FF:000512">
    <property type="entry name" value="Receptor-like protein kinase HSL1"/>
    <property type="match status" value="1"/>
</dbReference>
<dbReference type="InterPro" id="IPR055414">
    <property type="entry name" value="LRR_R13L4/SHOC2-like"/>
</dbReference>
<evidence type="ECO:0000256" key="21">
    <source>
        <dbReference type="SAM" id="MobiDB-lite"/>
    </source>
</evidence>
<comment type="catalytic activity">
    <reaction evidence="19">
        <text>L-seryl-[protein] + ATP = O-phospho-L-seryl-[protein] + ADP + H(+)</text>
        <dbReference type="Rhea" id="RHEA:17989"/>
        <dbReference type="Rhea" id="RHEA-COMP:9863"/>
        <dbReference type="Rhea" id="RHEA-COMP:11604"/>
        <dbReference type="ChEBI" id="CHEBI:15378"/>
        <dbReference type="ChEBI" id="CHEBI:29999"/>
        <dbReference type="ChEBI" id="CHEBI:30616"/>
        <dbReference type="ChEBI" id="CHEBI:83421"/>
        <dbReference type="ChEBI" id="CHEBI:456216"/>
        <dbReference type="EC" id="2.7.11.1"/>
    </reaction>
</comment>
<dbReference type="Pfam" id="PF13855">
    <property type="entry name" value="LRR_8"/>
    <property type="match status" value="2"/>
</dbReference>
<dbReference type="SMART" id="SM00220">
    <property type="entry name" value="S_TKc"/>
    <property type="match status" value="1"/>
</dbReference>
<evidence type="ECO:0000256" key="20">
    <source>
        <dbReference type="PROSITE-ProRule" id="PRU10141"/>
    </source>
</evidence>
<gene>
    <name evidence="25" type="ORF">PVL29_003885</name>
</gene>
<dbReference type="Gene3D" id="1.10.510.10">
    <property type="entry name" value="Transferase(Phosphotransferase) domain 1"/>
    <property type="match status" value="1"/>
</dbReference>
<dbReference type="PROSITE" id="PS50011">
    <property type="entry name" value="PROTEIN_KINASE_DOM"/>
    <property type="match status" value="1"/>
</dbReference>
<keyword evidence="10" id="KW-0677">Repeat</keyword>
<dbReference type="Gene3D" id="3.30.200.20">
    <property type="entry name" value="Phosphorylase Kinase, domain 1"/>
    <property type="match status" value="1"/>
</dbReference>
<dbReference type="SMART" id="SM00369">
    <property type="entry name" value="LRR_TYP"/>
    <property type="match status" value="7"/>
</dbReference>
<keyword evidence="7" id="KW-0808">Transferase</keyword>
<dbReference type="EMBL" id="JARBHA010000004">
    <property type="protein sequence ID" value="KAJ9701861.1"/>
    <property type="molecule type" value="Genomic_DNA"/>
</dbReference>
<evidence type="ECO:0000256" key="10">
    <source>
        <dbReference type="ARBA" id="ARBA00022737"/>
    </source>
</evidence>
<dbReference type="Pfam" id="PF00560">
    <property type="entry name" value="LRR_1"/>
    <property type="match status" value="2"/>
</dbReference>
<organism evidence="25 26">
    <name type="scientific">Vitis rotundifolia</name>
    <name type="common">Muscadine grape</name>
    <dbReference type="NCBI Taxonomy" id="103349"/>
    <lineage>
        <taxon>Eukaryota</taxon>
        <taxon>Viridiplantae</taxon>
        <taxon>Streptophyta</taxon>
        <taxon>Embryophyta</taxon>
        <taxon>Tracheophyta</taxon>
        <taxon>Spermatophyta</taxon>
        <taxon>Magnoliopsida</taxon>
        <taxon>eudicotyledons</taxon>
        <taxon>Gunneridae</taxon>
        <taxon>Pentapetalae</taxon>
        <taxon>rosids</taxon>
        <taxon>Vitales</taxon>
        <taxon>Vitaceae</taxon>
        <taxon>Viteae</taxon>
        <taxon>Vitis</taxon>
    </lineage>
</organism>
<evidence type="ECO:0000256" key="16">
    <source>
        <dbReference type="ARBA" id="ARBA00023170"/>
    </source>
</evidence>
<dbReference type="PANTHER" id="PTHR48053">
    <property type="entry name" value="LEUCINE RICH REPEAT FAMILY PROTEIN, EXPRESSED"/>
    <property type="match status" value="1"/>
</dbReference>
<evidence type="ECO:0000256" key="7">
    <source>
        <dbReference type="ARBA" id="ARBA00022679"/>
    </source>
</evidence>
<evidence type="ECO:0000256" key="3">
    <source>
        <dbReference type="ARBA" id="ARBA00008684"/>
    </source>
</evidence>
<dbReference type="PROSITE" id="PS51450">
    <property type="entry name" value="LRR"/>
    <property type="match status" value="1"/>
</dbReference>
<evidence type="ECO:0000256" key="18">
    <source>
        <dbReference type="ARBA" id="ARBA00047899"/>
    </source>
</evidence>
<keyword evidence="12" id="KW-0418">Kinase</keyword>
<dbReference type="FunFam" id="3.80.10.10:FF:001675">
    <property type="entry name" value="Uncharacterized protein"/>
    <property type="match status" value="1"/>
</dbReference>
<feature type="chain" id="PRO_5041389970" description="non-specific serine/threonine protein kinase" evidence="23">
    <location>
        <begin position="31"/>
        <end position="999"/>
    </location>
</feature>
<accession>A0AA39DXQ4</accession>
<evidence type="ECO:0000256" key="23">
    <source>
        <dbReference type="SAM" id="SignalP"/>
    </source>
</evidence>
<dbReference type="FunFam" id="3.80.10.10:FF:000548">
    <property type="entry name" value="Receptor-like protein kinase HSL1"/>
    <property type="match status" value="1"/>
</dbReference>
<protein>
    <recommendedName>
        <fullName evidence="4">non-specific serine/threonine protein kinase</fullName>
        <ecNumber evidence="4">2.7.11.1</ecNumber>
    </recommendedName>
</protein>
<reference evidence="25 26" key="1">
    <citation type="journal article" date="2023" name="BMC Biotechnol.">
        <title>Vitis rotundifolia cv Carlos genome sequencing.</title>
        <authorList>
            <person name="Huff M."/>
            <person name="Hulse-Kemp A."/>
            <person name="Scheffler B."/>
            <person name="Youngblood R."/>
            <person name="Simpson S."/>
            <person name="Babiker E."/>
            <person name="Staton M."/>
        </authorList>
    </citation>
    <scope>NUCLEOTIDE SEQUENCE [LARGE SCALE GENOMIC DNA]</scope>
    <source>
        <tissue evidence="25">Leaf</tissue>
    </source>
</reference>
<evidence type="ECO:0000256" key="9">
    <source>
        <dbReference type="ARBA" id="ARBA00022729"/>
    </source>
</evidence>
<evidence type="ECO:0000256" key="14">
    <source>
        <dbReference type="ARBA" id="ARBA00022989"/>
    </source>
</evidence>
<evidence type="ECO:0000256" key="22">
    <source>
        <dbReference type="SAM" id="Phobius"/>
    </source>
</evidence>
<feature type="transmembrane region" description="Helical" evidence="22">
    <location>
        <begin position="635"/>
        <end position="658"/>
    </location>
</feature>
<keyword evidence="5" id="KW-0723">Serine/threonine-protein kinase</keyword>
<dbReference type="InterPro" id="IPR008271">
    <property type="entry name" value="Ser/Thr_kinase_AS"/>
</dbReference>
<dbReference type="InterPro" id="IPR017441">
    <property type="entry name" value="Protein_kinase_ATP_BS"/>
</dbReference>
<keyword evidence="11 20" id="KW-0547">Nucleotide-binding</keyword>
<evidence type="ECO:0000256" key="8">
    <source>
        <dbReference type="ARBA" id="ARBA00022692"/>
    </source>
</evidence>
<evidence type="ECO:0000313" key="26">
    <source>
        <dbReference type="Proteomes" id="UP001168098"/>
    </source>
</evidence>
<dbReference type="EC" id="2.7.11.1" evidence="4"/>
<evidence type="ECO:0000259" key="24">
    <source>
        <dbReference type="PROSITE" id="PS50011"/>
    </source>
</evidence>
<keyword evidence="16" id="KW-0675">Receptor</keyword>
<dbReference type="Pfam" id="PF08263">
    <property type="entry name" value="LRRNT_2"/>
    <property type="match status" value="1"/>
</dbReference>
<dbReference type="InterPro" id="IPR001611">
    <property type="entry name" value="Leu-rich_rpt"/>
</dbReference>
<dbReference type="FunFam" id="3.80.10.10:FF:002652">
    <property type="entry name" value="Uncharacterized protein"/>
    <property type="match status" value="1"/>
</dbReference>
<dbReference type="InterPro" id="IPR013210">
    <property type="entry name" value="LRR_N_plant-typ"/>
</dbReference>
<dbReference type="Proteomes" id="UP001168098">
    <property type="component" value="Unassembled WGS sequence"/>
</dbReference>
<evidence type="ECO:0000256" key="15">
    <source>
        <dbReference type="ARBA" id="ARBA00023136"/>
    </source>
</evidence>
<evidence type="ECO:0000313" key="25">
    <source>
        <dbReference type="EMBL" id="KAJ9701861.1"/>
    </source>
</evidence>
<dbReference type="PROSITE" id="PS00107">
    <property type="entry name" value="PROTEIN_KINASE_ATP"/>
    <property type="match status" value="1"/>
</dbReference>
<dbReference type="SUPFAM" id="SSF52058">
    <property type="entry name" value="L domain-like"/>
    <property type="match status" value="2"/>
</dbReference>
<keyword evidence="13 20" id="KW-0067">ATP-binding</keyword>
<feature type="region of interest" description="Disordered" evidence="21">
    <location>
        <begin position="979"/>
        <end position="999"/>
    </location>
</feature>
<comment type="catalytic activity">
    <reaction evidence="18">
        <text>L-threonyl-[protein] + ATP = O-phospho-L-threonyl-[protein] + ADP + H(+)</text>
        <dbReference type="Rhea" id="RHEA:46608"/>
        <dbReference type="Rhea" id="RHEA-COMP:11060"/>
        <dbReference type="Rhea" id="RHEA-COMP:11605"/>
        <dbReference type="ChEBI" id="CHEBI:15378"/>
        <dbReference type="ChEBI" id="CHEBI:30013"/>
        <dbReference type="ChEBI" id="CHEBI:30616"/>
        <dbReference type="ChEBI" id="CHEBI:61977"/>
        <dbReference type="ChEBI" id="CHEBI:456216"/>
        <dbReference type="EC" id="2.7.11.1"/>
    </reaction>
</comment>
<evidence type="ECO:0000256" key="13">
    <source>
        <dbReference type="ARBA" id="ARBA00022840"/>
    </source>
</evidence>
<comment type="subcellular location">
    <subcellularLocation>
        <location evidence="1">Cell membrane</location>
    </subcellularLocation>
    <subcellularLocation>
        <location evidence="2">Membrane</location>
        <topology evidence="2">Single-pass type I membrane protein</topology>
    </subcellularLocation>
</comment>
<evidence type="ECO:0000256" key="19">
    <source>
        <dbReference type="ARBA" id="ARBA00048679"/>
    </source>
</evidence>